<feature type="transmembrane region" description="Helical" evidence="8">
    <location>
        <begin position="294"/>
        <end position="320"/>
    </location>
</feature>
<keyword evidence="11" id="KW-1185">Reference proteome</keyword>
<feature type="transmembrane region" description="Helical" evidence="8">
    <location>
        <begin position="202"/>
        <end position="225"/>
    </location>
</feature>
<keyword evidence="4" id="KW-0997">Cell inner membrane</keyword>
<feature type="transmembrane region" description="Helical" evidence="8">
    <location>
        <begin position="521"/>
        <end position="546"/>
    </location>
</feature>
<dbReference type="InterPro" id="IPR000515">
    <property type="entry name" value="MetI-like"/>
</dbReference>
<feature type="transmembrane region" description="Helical" evidence="8">
    <location>
        <begin position="94"/>
        <end position="122"/>
    </location>
</feature>
<dbReference type="Proteomes" id="UP001501231">
    <property type="component" value="Unassembled WGS sequence"/>
</dbReference>
<dbReference type="RefSeq" id="WP_344595913.1">
    <property type="nucleotide sequence ID" value="NZ_BAAARW010000035.1"/>
</dbReference>
<keyword evidence="6 8" id="KW-1133">Transmembrane helix</keyword>
<keyword evidence="5 8" id="KW-0812">Transmembrane</keyword>
<accession>A0ABP5X8N0</accession>
<dbReference type="PROSITE" id="PS50928">
    <property type="entry name" value="ABC_TM1"/>
    <property type="match status" value="2"/>
</dbReference>
<evidence type="ECO:0000313" key="11">
    <source>
        <dbReference type="Proteomes" id="UP001501231"/>
    </source>
</evidence>
<dbReference type="InterPro" id="IPR035906">
    <property type="entry name" value="MetI-like_sf"/>
</dbReference>
<evidence type="ECO:0000256" key="5">
    <source>
        <dbReference type="ARBA" id="ARBA00022692"/>
    </source>
</evidence>
<sequence>MPDILRSLPVRLGLGALAAVIGYMVIAPLVSLQVRAFSNGAEGYRVAFSVNGIGRTILNTVGLAVGSVAVALVLGTLLAWAGTKVPRRLGFLKVLPILPLVLPSVAAVVGWSLLASPTAGYLNTALRQLPFWSGGFEGPLNVFSIGWIIFVTSLSLSAFVYVFLTSGLRNIGEELQEAARVSGSGQFKVFFTVTLPLLRPSLIYAAGVVLLLSLGQFTAPLLLGANGGVKVLTTEMYLQVSQTPVQYGAAAALGSPLLIAGIIVVVAQKRLLGGESRFITHTGKGTRTRGDSSVAAVVVIALYALFSSVLPILALAFVALSPYWTAKPSFARLSLQNFETLLARPEAASAIVNSVLYSVTAMAITLPLGFLVACLLIRGQRYRVMRRVLDLLVSMPLSIPAVIFGAGFLITYTSRPFVLYGTPWVMIIAYVTLMIPFATRMQLSTLLALGEGYIEAARVSGAGLVRTYATVVLPLMRSSLSGSAALLFVLLTHEFTASLLVRSSTTRVMGTLLYDYWNNGSYPMVAAVALVMTAVTAAGVSLAVLFGGSDTLSKM</sequence>
<keyword evidence="7 8" id="KW-0472">Membrane</keyword>
<dbReference type="EMBL" id="BAAARW010000035">
    <property type="protein sequence ID" value="GAA2448112.1"/>
    <property type="molecule type" value="Genomic_DNA"/>
</dbReference>
<feature type="transmembrane region" description="Helical" evidence="8">
    <location>
        <begin position="245"/>
        <end position="267"/>
    </location>
</feature>
<evidence type="ECO:0000256" key="1">
    <source>
        <dbReference type="ARBA" id="ARBA00004429"/>
    </source>
</evidence>
<comment type="caution">
    <text evidence="10">The sequence shown here is derived from an EMBL/GenBank/DDBJ whole genome shotgun (WGS) entry which is preliminary data.</text>
</comment>
<feature type="transmembrane region" description="Helical" evidence="8">
    <location>
        <begin position="417"/>
        <end position="438"/>
    </location>
</feature>
<feature type="transmembrane region" description="Helical" evidence="8">
    <location>
        <begin position="389"/>
        <end position="411"/>
    </location>
</feature>
<evidence type="ECO:0000256" key="8">
    <source>
        <dbReference type="RuleBase" id="RU363032"/>
    </source>
</evidence>
<feature type="transmembrane region" description="Helical" evidence="8">
    <location>
        <begin position="142"/>
        <end position="164"/>
    </location>
</feature>
<feature type="transmembrane region" description="Helical" evidence="8">
    <location>
        <begin position="57"/>
        <end position="82"/>
    </location>
</feature>
<evidence type="ECO:0000256" key="2">
    <source>
        <dbReference type="ARBA" id="ARBA00022448"/>
    </source>
</evidence>
<name>A0ABP5X8N0_9ACTN</name>
<dbReference type="CDD" id="cd06261">
    <property type="entry name" value="TM_PBP2"/>
    <property type="match status" value="2"/>
</dbReference>
<dbReference type="PANTHER" id="PTHR43357:SF4">
    <property type="entry name" value="INNER MEMBRANE ABC TRANSPORTER PERMEASE PROTEIN YDCV"/>
    <property type="match status" value="1"/>
</dbReference>
<feature type="domain" description="ABC transmembrane type-1" evidence="9">
    <location>
        <begin position="351"/>
        <end position="543"/>
    </location>
</feature>
<dbReference type="PANTHER" id="PTHR43357">
    <property type="entry name" value="INNER MEMBRANE ABC TRANSPORTER PERMEASE PROTEIN YDCV"/>
    <property type="match status" value="1"/>
</dbReference>
<protein>
    <submittedName>
        <fullName evidence="10">Iron ABC transporter permease</fullName>
    </submittedName>
</protein>
<feature type="transmembrane region" description="Helical" evidence="8">
    <location>
        <begin position="355"/>
        <end position="377"/>
    </location>
</feature>
<evidence type="ECO:0000256" key="6">
    <source>
        <dbReference type="ARBA" id="ARBA00022989"/>
    </source>
</evidence>
<evidence type="ECO:0000256" key="4">
    <source>
        <dbReference type="ARBA" id="ARBA00022519"/>
    </source>
</evidence>
<evidence type="ECO:0000259" key="9">
    <source>
        <dbReference type="PROSITE" id="PS50928"/>
    </source>
</evidence>
<dbReference type="Pfam" id="PF00528">
    <property type="entry name" value="BPD_transp_1"/>
    <property type="match status" value="2"/>
</dbReference>
<evidence type="ECO:0000256" key="3">
    <source>
        <dbReference type="ARBA" id="ARBA00022475"/>
    </source>
</evidence>
<evidence type="ECO:0000313" key="10">
    <source>
        <dbReference type="EMBL" id="GAA2448112.1"/>
    </source>
</evidence>
<feature type="transmembrane region" description="Helical" evidence="8">
    <location>
        <begin position="12"/>
        <end position="37"/>
    </location>
</feature>
<reference evidence="11" key="1">
    <citation type="journal article" date="2019" name="Int. J. Syst. Evol. Microbiol.">
        <title>The Global Catalogue of Microorganisms (GCM) 10K type strain sequencing project: providing services to taxonomists for standard genome sequencing and annotation.</title>
        <authorList>
            <consortium name="The Broad Institute Genomics Platform"/>
            <consortium name="The Broad Institute Genome Sequencing Center for Infectious Disease"/>
            <person name="Wu L."/>
            <person name="Ma J."/>
        </authorList>
    </citation>
    <scope>NUCLEOTIDE SEQUENCE [LARGE SCALE GENOMIC DNA]</scope>
    <source>
        <strain evidence="11">JCM 3325</strain>
    </source>
</reference>
<keyword evidence="3" id="KW-1003">Cell membrane</keyword>
<dbReference type="SUPFAM" id="SSF161098">
    <property type="entry name" value="MetI-like"/>
    <property type="match status" value="2"/>
</dbReference>
<comment type="subcellular location">
    <subcellularLocation>
        <location evidence="1">Cell inner membrane</location>
        <topology evidence="1">Multi-pass membrane protein</topology>
    </subcellularLocation>
    <subcellularLocation>
        <location evidence="8">Cell membrane</location>
        <topology evidence="8">Multi-pass membrane protein</topology>
    </subcellularLocation>
</comment>
<comment type="similarity">
    <text evidence="8">Belongs to the binding-protein-dependent transport system permease family.</text>
</comment>
<feature type="domain" description="ABC transmembrane type-1" evidence="9">
    <location>
        <begin position="57"/>
        <end position="268"/>
    </location>
</feature>
<gene>
    <name evidence="10" type="ORF">GCM10010191_76890</name>
</gene>
<feature type="transmembrane region" description="Helical" evidence="8">
    <location>
        <begin position="484"/>
        <end position="501"/>
    </location>
</feature>
<dbReference type="Gene3D" id="1.10.3720.10">
    <property type="entry name" value="MetI-like"/>
    <property type="match status" value="2"/>
</dbReference>
<evidence type="ECO:0000256" key="7">
    <source>
        <dbReference type="ARBA" id="ARBA00023136"/>
    </source>
</evidence>
<proteinExistence type="inferred from homology"/>
<organism evidence="10 11">
    <name type="scientific">Actinomadura vinacea</name>
    <dbReference type="NCBI Taxonomy" id="115336"/>
    <lineage>
        <taxon>Bacteria</taxon>
        <taxon>Bacillati</taxon>
        <taxon>Actinomycetota</taxon>
        <taxon>Actinomycetes</taxon>
        <taxon>Streptosporangiales</taxon>
        <taxon>Thermomonosporaceae</taxon>
        <taxon>Actinomadura</taxon>
    </lineage>
</organism>
<keyword evidence="2 8" id="KW-0813">Transport</keyword>